<proteinExistence type="predicted"/>
<comment type="caution">
    <text evidence="2">The sequence shown here is derived from an EMBL/GenBank/DDBJ whole genome shotgun (WGS) entry which is preliminary data.</text>
</comment>
<evidence type="ECO:0000313" key="2">
    <source>
        <dbReference type="EMBL" id="GFR90849.1"/>
    </source>
</evidence>
<keyword evidence="3" id="KW-1185">Reference proteome</keyword>
<name>A0AAV4H000_9GAST</name>
<accession>A0AAV4H000</accession>
<protein>
    <submittedName>
        <fullName evidence="2">Uncharacterized protein</fullName>
    </submittedName>
</protein>
<dbReference type="AlphaFoldDB" id="A0AAV4H000"/>
<dbReference type="EMBL" id="BMAT01008694">
    <property type="protein sequence ID" value="GFR90849.1"/>
    <property type="molecule type" value="Genomic_DNA"/>
</dbReference>
<organism evidence="2 3">
    <name type="scientific">Elysia marginata</name>
    <dbReference type="NCBI Taxonomy" id="1093978"/>
    <lineage>
        <taxon>Eukaryota</taxon>
        <taxon>Metazoa</taxon>
        <taxon>Spiralia</taxon>
        <taxon>Lophotrochozoa</taxon>
        <taxon>Mollusca</taxon>
        <taxon>Gastropoda</taxon>
        <taxon>Heterobranchia</taxon>
        <taxon>Euthyneura</taxon>
        <taxon>Panpulmonata</taxon>
        <taxon>Sacoglossa</taxon>
        <taxon>Placobranchoidea</taxon>
        <taxon>Plakobranchidae</taxon>
        <taxon>Elysia</taxon>
    </lineage>
</organism>
<evidence type="ECO:0000313" key="3">
    <source>
        <dbReference type="Proteomes" id="UP000762676"/>
    </source>
</evidence>
<reference evidence="2 3" key="1">
    <citation type="journal article" date="2021" name="Elife">
        <title>Chloroplast acquisition without the gene transfer in kleptoplastic sea slugs, Plakobranchus ocellatus.</title>
        <authorList>
            <person name="Maeda T."/>
            <person name="Takahashi S."/>
            <person name="Yoshida T."/>
            <person name="Shimamura S."/>
            <person name="Takaki Y."/>
            <person name="Nagai Y."/>
            <person name="Toyoda A."/>
            <person name="Suzuki Y."/>
            <person name="Arimoto A."/>
            <person name="Ishii H."/>
            <person name="Satoh N."/>
            <person name="Nishiyama T."/>
            <person name="Hasebe M."/>
            <person name="Maruyama T."/>
            <person name="Minagawa J."/>
            <person name="Obokata J."/>
            <person name="Shigenobu S."/>
        </authorList>
    </citation>
    <scope>NUCLEOTIDE SEQUENCE [LARGE SCALE GENOMIC DNA]</scope>
</reference>
<feature type="coiled-coil region" evidence="1">
    <location>
        <begin position="59"/>
        <end position="86"/>
    </location>
</feature>
<sequence>MPKDIHKTQKKWHHRLVPYTSIFTLFAVNVRKSSNNITDMWAYTHSVHTQTLYHTVEEAEALQNNVKLLKTVISELQQEKENLFQKSQTTGTCTCDCRATETAGVVQLKRTVSVCDLLKWRQRWIKTESLLS</sequence>
<evidence type="ECO:0000256" key="1">
    <source>
        <dbReference type="SAM" id="Coils"/>
    </source>
</evidence>
<gene>
    <name evidence="2" type="ORF">ElyMa_004314000</name>
</gene>
<keyword evidence="1" id="KW-0175">Coiled coil</keyword>
<dbReference type="Proteomes" id="UP000762676">
    <property type="component" value="Unassembled WGS sequence"/>
</dbReference>